<sequence length="286" mass="30911">MSFVGFEVHVDKENDVPSINKRGALKHVGLNGDRGKLQQTVTRKALLNVINEPANLASRGLGGKQLSLAKDGISNSVKSSSKILSGAENRPVNTDNKKQHCHKTPSLQGVKVSDNAGSHSSKVKSVEAPKKLQAPLKPLSVVNDDDYDSDSIFPTSERLSSYVSKLLTWRPPCLFGALPNSESDNSDLEELPEDDILLDMPLPISTVPDFSTADLVHFMTEFPPTKPECLDKEQGHDGQDKDIEVSLDLTSDASFSFGTLHFMNGSLDSSHISDANASTHYGTNAS</sequence>
<evidence type="ECO:0000256" key="1">
    <source>
        <dbReference type="SAM" id="MobiDB-lite"/>
    </source>
</evidence>
<accession>A0A0B6ZM26</accession>
<name>A0A0B6ZM26_9EUPU</name>
<dbReference type="EMBL" id="HACG01021925">
    <property type="protein sequence ID" value="CEK68790.1"/>
    <property type="molecule type" value="Transcribed_RNA"/>
</dbReference>
<proteinExistence type="predicted"/>
<evidence type="ECO:0000313" key="2">
    <source>
        <dbReference type="EMBL" id="CEK68790.1"/>
    </source>
</evidence>
<feature type="region of interest" description="Disordered" evidence="1">
    <location>
        <begin position="79"/>
        <end position="130"/>
    </location>
</feature>
<protein>
    <submittedName>
        <fullName evidence="2">Uncharacterized protein</fullName>
    </submittedName>
</protein>
<gene>
    <name evidence="2" type="primary">ORF67766</name>
</gene>
<reference evidence="2" key="1">
    <citation type="submission" date="2014-12" db="EMBL/GenBank/DDBJ databases">
        <title>Insight into the proteome of Arion vulgaris.</title>
        <authorList>
            <person name="Aradska J."/>
            <person name="Bulat T."/>
            <person name="Smidak R."/>
            <person name="Sarate P."/>
            <person name="Gangsoo J."/>
            <person name="Sialana F."/>
            <person name="Bilban M."/>
            <person name="Lubec G."/>
        </authorList>
    </citation>
    <scope>NUCLEOTIDE SEQUENCE</scope>
    <source>
        <tissue evidence="2">Skin</tissue>
    </source>
</reference>
<dbReference type="AlphaFoldDB" id="A0A0B6ZM26"/>
<organism evidence="2">
    <name type="scientific">Arion vulgaris</name>
    <dbReference type="NCBI Taxonomy" id="1028688"/>
    <lineage>
        <taxon>Eukaryota</taxon>
        <taxon>Metazoa</taxon>
        <taxon>Spiralia</taxon>
        <taxon>Lophotrochozoa</taxon>
        <taxon>Mollusca</taxon>
        <taxon>Gastropoda</taxon>
        <taxon>Heterobranchia</taxon>
        <taxon>Euthyneura</taxon>
        <taxon>Panpulmonata</taxon>
        <taxon>Eupulmonata</taxon>
        <taxon>Stylommatophora</taxon>
        <taxon>Helicina</taxon>
        <taxon>Arionoidea</taxon>
        <taxon>Arionidae</taxon>
        <taxon>Arion</taxon>
    </lineage>
</organism>